<evidence type="ECO:0000256" key="2">
    <source>
        <dbReference type="ARBA" id="ARBA00004496"/>
    </source>
</evidence>
<reference evidence="8 9" key="1">
    <citation type="submission" date="2024-03" db="EMBL/GenBank/DDBJ databases">
        <title>Aureococcus anophagefferens CCMP1851 and Kratosvirus quantuckense: Draft genome of a second virus-susceptible host strain in the model system.</title>
        <authorList>
            <person name="Chase E."/>
            <person name="Truchon A.R."/>
            <person name="Schepens W."/>
            <person name="Wilhelm S.W."/>
        </authorList>
    </citation>
    <scope>NUCLEOTIDE SEQUENCE [LARGE SCALE GENOMIC DNA]</scope>
    <source>
        <strain evidence="8 9">CCMP1851</strain>
    </source>
</reference>
<gene>
    <name evidence="8" type="ORF">SO694_00083169</name>
</gene>
<dbReference type="InterPro" id="IPR023379">
    <property type="entry name" value="BART_dom"/>
</dbReference>
<proteinExistence type="predicted"/>
<feature type="region of interest" description="Disordered" evidence="6">
    <location>
        <begin position="31"/>
        <end position="54"/>
    </location>
</feature>
<feature type="domain" description="BART" evidence="7">
    <location>
        <begin position="71"/>
        <end position="153"/>
    </location>
</feature>
<evidence type="ECO:0000259" key="7">
    <source>
        <dbReference type="Pfam" id="PF11527"/>
    </source>
</evidence>
<keyword evidence="9" id="KW-1185">Reference proteome</keyword>
<evidence type="ECO:0000256" key="4">
    <source>
        <dbReference type="ARBA" id="ARBA00023069"/>
    </source>
</evidence>
<evidence type="ECO:0000256" key="3">
    <source>
        <dbReference type="ARBA" id="ARBA00022490"/>
    </source>
</evidence>
<evidence type="ECO:0000256" key="5">
    <source>
        <dbReference type="ARBA" id="ARBA00023273"/>
    </source>
</evidence>
<keyword evidence="5" id="KW-0966">Cell projection</keyword>
<evidence type="ECO:0000256" key="6">
    <source>
        <dbReference type="SAM" id="MobiDB-lite"/>
    </source>
</evidence>
<evidence type="ECO:0000313" key="8">
    <source>
        <dbReference type="EMBL" id="KAK7231950.1"/>
    </source>
</evidence>
<evidence type="ECO:0000313" key="9">
    <source>
        <dbReference type="Proteomes" id="UP001363151"/>
    </source>
</evidence>
<keyword evidence="4" id="KW-0969">Cilium</keyword>
<keyword evidence="3" id="KW-0963">Cytoplasm</keyword>
<dbReference type="Proteomes" id="UP001363151">
    <property type="component" value="Unassembled WGS sequence"/>
</dbReference>
<comment type="subcellular location">
    <subcellularLocation>
        <location evidence="1">Cell projection</location>
        <location evidence="1">Cilium</location>
    </subcellularLocation>
    <subcellularLocation>
        <location evidence="2">Cytoplasm</location>
    </subcellularLocation>
</comment>
<sequence>MPPRLDEDDDDDAEDWVELVVDIVYELEDLLEDDDGYGGDRDEGESKSSRSFREDAARLERRAAAAFAAGDDSEFSHEHAALHDEFRELVEARVEATLGERRFTPSQFVARLKAVEDRPDWAWARETTARVAALLREADDFRAWARAMRRKSAGHHK</sequence>
<dbReference type="Pfam" id="PF11527">
    <property type="entry name" value="ARL2_Bind_BART"/>
    <property type="match status" value="1"/>
</dbReference>
<dbReference type="Gene3D" id="1.20.1520.10">
    <property type="entry name" value="ADP-ribosylation factor-like 2-binding protein, domain"/>
    <property type="match status" value="1"/>
</dbReference>
<protein>
    <recommendedName>
        <fullName evidence="7">BART domain-containing protein</fullName>
    </recommendedName>
</protein>
<dbReference type="InterPro" id="IPR042541">
    <property type="entry name" value="BART_sf"/>
</dbReference>
<evidence type="ECO:0000256" key="1">
    <source>
        <dbReference type="ARBA" id="ARBA00004138"/>
    </source>
</evidence>
<comment type="caution">
    <text evidence="8">The sequence shown here is derived from an EMBL/GenBank/DDBJ whole genome shotgun (WGS) entry which is preliminary data.</text>
</comment>
<name>A0ABR1FJE2_AURAN</name>
<organism evidence="8 9">
    <name type="scientific">Aureococcus anophagefferens</name>
    <name type="common">Harmful bloom alga</name>
    <dbReference type="NCBI Taxonomy" id="44056"/>
    <lineage>
        <taxon>Eukaryota</taxon>
        <taxon>Sar</taxon>
        <taxon>Stramenopiles</taxon>
        <taxon>Ochrophyta</taxon>
        <taxon>Pelagophyceae</taxon>
        <taxon>Pelagomonadales</taxon>
        <taxon>Pelagomonadaceae</taxon>
        <taxon>Aureococcus</taxon>
    </lineage>
</organism>
<dbReference type="EMBL" id="JBBJCI010000372">
    <property type="protein sequence ID" value="KAK7231950.1"/>
    <property type="molecule type" value="Genomic_DNA"/>
</dbReference>
<accession>A0ABR1FJE2</accession>
<feature type="compositionally biased region" description="Basic and acidic residues" evidence="6">
    <location>
        <begin position="38"/>
        <end position="54"/>
    </location>
</feature>